<accession>A0A6P6EM46</accession>
<keyword evidence="1" id="KW-1133">Transmembrane helix</keyword>
<evidence type="ECO:0000256" key="1">
    <source>
        <dbReference type="SAM" id="Phobius"/>
    </source>
</evidence>
<dbReference type="AlphaFoldDB" id="A0A6P6EM46"/>
<proteinExistence type="predicted"/>
<dbReference type="RefSeq" id="XP_023573138.1">
    <property type="nucleotide sequence ID" value="XM_023717370.1"/>
</dbReference>
<keyword evidence="1" id="KW-0472">Membrane</keyword>
<sequence>MEKDVAKIFDDILQQVSPEEPVGEALRKASMTAGPVTRADLDESHFWQSGLSNSELASSPAKQDEHLKKILDDILQQVSPEEPVGEALRKASVTAGPVTRADLDEIASVSGSSEEQEDLLDRLDQLLDDDHVSEKRARESSQVNKDVTAGAFRQAASPGGHPDLPCGPLLHFLRKNIIIAAGAVAAVFGVMLLLVSPLTSYLRRRQSVNPPANMTYNIFILDEKSWWQKPQESLTKFVEKHKQLK</sequence>
<dbReference type="OrthoDB" id="9838280at2759"/>
<gene>
    <name evidence="3" type="primary">LOC111817233</name>
</gene>
<reference evidence="3" key="1">
    <citation type="submission" date="2025-08" db="UniProtKB">
        <authorList>
            <consortium name="RefSeq"/>
        </authorList>
    </citation>
    <scope>IDENTIFICATION</scope>
</reference>
<protein>
    <submittedName>
        <fullName evidence="3">Uncharacterized protein LOC111817233</fullName>
    </submittedName>
</protein>
<keyword evidence="1" id="KW-0812">Transmembrane</keyword>
<dbReference type="GeneID" id="111817233"/>
<evidence type="ECO:0000313" key="2">
    <source>
        <dbReference type="Proteomes" id="UP000515203"/>
    </source>
</evidence>
<evidence type="ECO:0000313" key="3">
    <source>
        <dbReference type="RefSeq" id="XP_023573138.1"/>
    </source>
</evidence>
<organism evidence="2 3">
    <name type="scientific">Octodon degus</name>
    <name type="common">Degu</name>
    <name type="synonym">Sciurus degus</name>
    <dbReference type="NCBI Taxonomy" id="10160"/>
    <lineage>
        <taxon>Eukaryota</taxon>
        <taxon>Metazoa</taxon>
        <taxon>Chordata</taxon>
        <taxon>Craniata</taxon>
        <taxon>Vertebrata</taxon>
        <taxon>Euteleostomi</taxon>
        <taxon>Mammalia</taxon>
        <taxon>Eutheria</taxon>
        <taxon>Euarchontoglires</taxon>
        <taxon>Glires</taxon>
        <taxon>Rodentia</taxon>
        <taxon>Hystricomorpha</taxon>
        <taxon>Octodontidae</taxon>
        <taxon>Octodon</taxon>
    </lineage>
</organism>
<feature type="transmembrane region" description="Helical" evidence="1">
    <location>
        <begin position="177"/>
        <end position="195"/>
    </location>
</feature>
<keyword evidence="2" id="KW-1185">Reference proteome</keyword>
<name>A0A6P6EM46_OCTDE</name>
<dbReference type="Proteomes" id="UP000515203">
    <property type="component" value="Unplaced"/>
</dbReference>
<dbReference type="InParanoid" id="A0A6P6EM46"/>